<comment type="subcellular location">
    <subcellularLocation>
        <location evidence="1">Cell membrane</location>
        <topology evidence="1">Multi-pass membrane protein</topology>
    </subcellularLocation>
</comment>
<dbReference type="InterPro" id="IPR047817">
    <property type="entry name" value="ABC2_TM_bact-type"/>
</dbReference>
<dbReference type="PANTHER" id="PTHR30294:SF47">
    <property type="entry name" value="INNER MEMBRANE TRANSPORT PERMEASE YHHJ"/>
    <property type="match status" value="1"/>
</dbReference>
<evidence type="ECO:0000256" key="7">
    <source>
        <dbReference type="ARBA" id="ARBA00023136"/>
    </source>
</evidence>
<dbReference type="InterPro" id="IPR013525">
    <property type="entry name" value="ABC2_TM"/>
</dbReference>
<organism evidence="10 11">
    <name type="scientific">Mannheimia pernigra</name>
    <dbReference type="NCBI Taxonomy" id="111844"/>
    <lineage>
        <taxon>Bacteria</taxon>
        <taxon>Pseudomonadati</taxon>
        <taxon>Pseudomonadota</taxon>
        <taxon>Gammaproteobacteria</taxon>
        <taxon>Pasteurellales</taxon>
        <taxon>Pasteurellaceae</taxon>
        <taxon>Mannheimia</taxon>
    </lineage>
</organism>
<feature type="transmembrane region" description="Helical" evidence="8">
    <location>
        <begin position="255"/>
        <end position="280"/>
    </location>
</feature>
<protein>
    <submittedName>
        <fullName evidence="10">ABC transporter permease</fullName>
    </submittedName>
</protein>
<proteinExistence type="inferred from homology"/>
<dbReference type="PANTHER" id="PTHR30294">
    <property type="entry name" value="MEMBRANE COMPONENT OF ABC TRANSPORTER YHHJ-RELATED"/>
    <property type="match status" value="1"/>
</dbReference>
<dbReference type="Pfam" id="PF12698">
    <property type="entry name" value="ABC2_membrane_3"/>
    <property type="match status" value="1"/>
</dbReference>
<evidence type="ECO:0000313" key="11">
    <source>
        <dbReference type="Proteomes" id="UP000509660"/>
    </source>
</evidence>
<keyword evidence="5 8" id="KW-0812">Transmembrane</keyword>
<dbReference type="GO" id="GO:0140359">
    <property type="term" value="F:ABC-type transporter activity"/>
    <property type="evidence" value="ECO:0007669"/>
    <property type="project" value="InterPro"/>
</dbReference>
<evidence type="ECO:0000313" key="10">
    <source>
        <dbReference type="EMBL" id="QLB40383.1"/>
    </source>
</evidence>
<keyword evidence="3" id="KW-0813">Transport</keyword>
<name>A0A7D5DY61_9PAST</name>
<dbReference type="GO" id="GO:0005886">
    <property type="term" value="C:plasma membrane"/>
    <property type="evidence" value="ECO:0007669"/>
    <property type="project" value="UniProtKB-SubCell"/>
</dbReference>
<keyword evidence="6 8" id="KW-1133">Transmembrane helix</keyword>
<feature type="transmembrane region" description="Helical" evidence="8">
    <location>
        <begin position="219"/>
        <end position="243"/>
    </location>
</feature>
<dbReference type="Gene3D" id="3.40.1710.10">
    <property type="entry name" value="abc type-2 transporter like domain"/>
    <property type="match status" value="1"/>
</dbReference>
<reference evidence="10 11" key="1">
    <citation type="submission" date="2020-06" db="EMBL/GenBank/DDBJ databases">
        <title>Mannheimia pernigra sp. nov. isolated from bovine respiratory tract.</title>
        <authorList>
            <person name="Kuhnert P."/>
            <person name="Akarsu-Egger H."/>
        </authorList>
    </citation>
    <scope>NUCLEOTIDE SEQUENCE [LARGE SCALE GENOMIC DNA]</scope>
    <source>
        <strain evidence="10 11">BNO311</strain>
    </source>
</reference>
<evidence type="ECO:0000256" key="3">
    <source>
        <dbReference type="ARBA" id="ARBA00022448"/>
    </source>
</evidence>
<sequence>MNRWFKNVGFLAFKELKSLFSDKVLVLLIIYMFSFAIITIAKQGMTDVKNGSVGIINYDHSALSYRLKDALIAPYFKTVEDIEPKAVDRAMDVGQYTFIVEIPPNYQRDTLAGKEPKVQLLVDATAMTQANIGAYYISQIFNQEIQRFVGSRALPIPFNTAINVLYNPNYDTAWFMGAGQIVGNLTLLTLLLSGSAVIRERERGTIEHLLVMPVRSSEIAVSKILANGVILLIVTLLSLKFIVSGFLGAPISNQQIAIFILGVAIFLFSIASLGILLAVFAPTMPQFGLLCIPIYLVMYMLSGANSPLENMPQLAQQLTQFSPTTILGSYAQDVLFRNASLDLVWLHLVKMALIGAVFLSIALMQFKSMLSKQG</sequence>
<feature type="domain" description="ABC transmembrane type-2" evidence="9">
    <location>
        <begin position="138"/>
        <end position="369"/>
    </location>
</feature>
<feature type="transmembrane region" description="Helical" evidence="8">
    <location>
        <begin position="173"/>
        <end position="198"/>
    </location>
</feature>
<keyword evidence="7 8" id="KW-0472">Membrane</keyword>
<keyword evidence="11" id="KW-1185">Reference proteome</keyword>
<dbReference type="AlphaFoldDB" id="A0A7D5DY61"/>
<evidence type="ECO:0000256" key="4">
    <source>
        <dbReference type="ARBA" id="ARBA00022475"/>
    </source>
</evidence>
<feature type="transmembrane region" description="Helical" evidence="8">
    <location>
        <begin position="287"/>
        <end position="304"/>
    </location>
</feature>
<evidence type="ECO:0000256" key="1">
    <source>
        <dbReference type="ARBA" id="ARBA00004651"/>
    </source>
</evidence>
<dbReference type="PROSITE" id="PS51012">
    <property type="entry name" value="ABC_TM2"/>
    <property type="match status" value="1"/>
</dbReference>
<gene>
    <name evidence="10" type="ORF">HV559_05600</name>
</gene>
<evidence type="ECO:0000256" key="2">
    <source>
        <dbReference type="ARBA" id="ARBA00007783"/>
    </source>
</evidence>
<feature type="transmembrane region" description="Helical" evidence="8">
    <location>
        <begin position="24"/>
        <end position="41"/>
    </location>
</feature>
<dbReference type="Proteomes" id="UP000509660">
    <property type="component" value="Chromosome"/>
</dbReference>
<evidence type="ECO:0000259" key="9">
    <source>
        <dbReference type="PROSITE" id="PS51012"/>
    </source>
</evidence>
<dbReference type="InterPro" id="IPR051449">
    <property type="entry name" value="ABC-2_transporter_component"/>
</dbReference>
<evidence type="ECO:0000256" key="8">
    <source>
        <dbReference type="SAM" id="Phobius"/>
    </source>
</evidence>
<dbReference type="EMBL" id="CP055306">
    <property type="protein sequence ID" value="QLB40383.1"/>
    <property type="molecule type" value="Genomic_DNA"/>
</dbReference>
<accession>A0A7D5DY61</accession>
<evidence type="ECO:0000256" key="6">
    <source>
        <dbReference type="ARBA" id="ARBA00022989"/>
    </source>
</evidence>
<comment type="similarity">
    <text evidence="2">Belongs to the ABC-2 integral membrane protein family.</text>
</comment>
<dbReference type="RefSeq" id="WP_176809779.1">
    <property type="nucleotide sequence ID" value="NZ_CP055306.1"/>
</dbReference>
<evidence type="ECO:0000256" key="5">
    <source>
        <dbReference type="ARBA" id="ARBA00022692"/>
    </source>
</evidence>
<keyword evidence="4" id="KW-1003">Cell membrane</keyword>
<feature type="transmembrane region" description="Helical" evidence="8">
    <location>
        <begin position="344"/>
        <end position="364"/>
    </location>
</feature>